<reference evidence="8" key="1">
    <citation type="submission" date="2019-10" db="EMBL/GenBank/DDBJ databases">
        <authorList>
            <person name="Soares A.E.R."/>
            <person name="Aleixo A."/>
            <person name="Schneider P."/>
            <person name="Miyaki C.Y."/>
            <person name="Schneider M.P."/>
            <person name="Mello C."/>
            <person name="Vasconcelos A.T.R."/>
        </authorList>
    </citation>
    <scope>NUCLEOTIDE SEQUENCE</scope>
    <source>
        <tissue evidence="8">Muscle</tissue>
    </source>
</reference>
<dbReference type="InterPro" id="IPR001584">
    <property type="entry name" value="Integrase_cat-core"/>
</dbReference>
<evidence type="ECO:0000313" key="9">
    <source>
        <dbReference type="Proteomes" id="UP001145742"/>
    </source>
</evidence>
<evidence type="ECO:0000256" key="5">
    <source>
        <dbReference type="ARBA" id="ARBA00022801"/>
    </source>
</evidence>
<dbReference type="PANTHER" id="PTHR41694">
    <property type="entry name" value="ENDOGENOUS RETROVIRUS GROUP K MEMBER POL PROTEIN"/>
    <property type="match status" value="1"/>
</dbReference>
<keyword evidence="6" id="KW-0695">RNA-directed DNA polymerase</keyword>
<sequence length="252" mass="28934">MWQDITARLEKLSVKACHVDARVPKSRANEEHHNNEQVDRALRYGEAWQVDYITLPQTPQGKHYQLTMVEATTGWLETYPVPHATAQNTILGLEKQVLWQYDTLDRIESDNGTHFKNGLIETWAREHGIEWVYHILYHAPAARKVEWCNGLLKTTLKALGSRTYKHWELHLAKATWLVNPRGSINRAGRVQSELLNTTDKVPVVHVRVAGAVRLFLKCQMSMFRDSYLVNKDSFKIIIAVKKYFTAAIGSST</sequence>
<keyword evidence="9" id="KW-1185">Reference proteome</keyword>
<dbReference type="SUPFAM" id="SSF53098">
    <property type="entry name" value="Ribonuclease H-like"/>
    <property type="match status" value="1"/>
</dbReference>
<proteinExistence type="predicted"/>
<evidence type="ECO:0000259" key="7">
    <source>
        <dbReference type="PROSITE" id="PS50994"/>
    </source>
</evidence>
<evidence type="ECO:0000256" key="6">
    <source>
        <dbReference type="ARBA" id="ARBA00022918"/>
    </source>
</evidence>
<dbReference type="PANTHER" id="PTHR41694:SF3">
    <property type="entry name" value="RNA-DIRECTED DNA POLYMERASE-RELATED"/>
    <property type="match status" value="1"/>
</dbReference>
<keyword evidence="5" id="KW-0378">Hydrolase</keyword>
<evidence type="ECO:0000313" key="8">
    <source>
        <dbReference type="EMBL" id="KAJ7416738.1"/>
    </source>
</evidence>
<comment type="caution">
    <text evidence="8">The sequence shown here is derived from an EMBL/GenBank/DDBJ whole genome shotgun (WGS) entry which is preliminary data.</text>
</comment>
<evidence type="ECO:0000256" key="2">
    <source>
        <dbReference type="ARBA" id="ARBA00022695"/>
    </source>
</evidence>
<dbReference type="InterPro" id="IPR036397">
    <property type="entry name" value="RNaseH_sf"/>
</dbReference>
<evidence type="ECO:0000256" key="4">
    <source>
        <dbReference type="ARBA" id="ARBA00022759"/>
    </source>
</evidence>
<dbReference type="Proteomes" id="UP001145742">
    <property type="component" value="Unassembled WGS sequence"/>
</dbReference>
<gene>
    <name evidence="8" type="ORF">WISP_69101</name>
</gene>
<keyword evidence="4" id="KW-0255">Endonuclease</keyword>
<evidence type="ECO:0000256" key="3">
    <source>
        <dbReference type="ARBA" id="ARBA00022722"/>
    </source>
</evidence>
<accession>A0ABQ9D8S1</accession>
<dbReference type="PROSITE" id="PS50994">
    <property type="entry name" value="INTEGRASE"/>
    <property type="match status" value="1"/>
</dbReference>
<name>A0ABQ9D8S1_9PASS</name>
<keyword evidence="2" id="KW-0548">Nucleotidyltransferase</keyword>
<dbReference type="EMBL" id="WHWB01033809">
    <property type="protein sequence ID" value="KAJ7416738.1"/>
    <property type="molecule type" value="Genomic_DNA"/>
</dbReference>
<keyword evidence="1" id="KW-0808">Transferase</keyword>
<keyword evidence="3" id="KW-0540">Nuclease</keyword>
<dbReference type="Gene3D" id="3.30.420.10">
    <property type="entry name" value="Ribonuclease H-like superfamily/Ribonuclease H"/>
    <property type="match status" value="1"/>
</dbReference>
<dbReference type="InterPro" id="IPR012337">
    <property type="entry name" value="RNaseH-like_sf"/>
</dbReference>
<dbReference type="Pfam" id="PF00665">
    <property type="entry name" value="rve"/>
    <property type="match status" value="1"/>
</dbReference>
<feature type="domain" description="Integrase catalytic" evidence="7">
    <location>
        <begin position="40"/>
        <end position="199"/>
    </location>
</feature>
<evidence type="ECO:0000256" key="1">
    <source>
        <dbReference type="ARBA" id="ARBA00022679"/>
    </source>
</evidence>
<protein>
    <recommendedName>
        <fullName evidence="7">Integrase catalytic domain-containing protein</fullName>
    </recommendedName>
</protein>
<organism evidence="8 9">
    <name type="scientific">Willisornis vidua</name>
    <name type="common">Xingu scale-backed antbird</name>
    <dbReference type="NCBI Taxonomy" id="1566151"/>
    <lineage>
        <taxon>Eukaryota</taxon>
        <taxon>Metazoa</taxon>
        <taxon>Chordata</taxon>
        <taxon>Craniata</taxon>
        <taxon>Vertebrata</taxon>
        <taxon>Euteleostomi</taxon>
        <taxon>Archelosauria</taxon>
        <taxon>Archosauria</taxon>
        <taxon>Dinosauria</taxon>
        <taxon>Saurischia</taxon>
        <taxon>Theropoda</taxon>
        <taxon>Coelurosauria</taxon>
        <taxon>Aves</taxon>
        <taxon>Neognathae</taxon>
        <taxon>Neoaves</taxon>
        <taxon>Telluraves</taxon>
        <taxon>Australaves</taxon>
        <taxon>Passeriformes</taxon>
        <taxon>Thamnophilidae</taxon>
        <taxon>Willisornis</taxon>
    </lineage>
</organism>